<feature type="transmembrane region" description="Helical" evidence="17">
    <location>
        <begin position="513"/>
        <end position="532"/>
    </location>
</feature>
<evidence type="ECO:0000256" key="4">
    <source>
        <dbReference type="ARBA" id="ARBA00022449"/>
    </source>
</evidence>
<keyword evidence="3" id="KW-0813">Transport</keyword>
<feature type="transmembrane region" description="Helical" evidence="17">
    <location>
        <begin position="446"/>
        <end position="464"/>
    </location>
</feature>
<keyword evidence="13" id="KW-0915">Sodium</keyword>
<feature type="domain" description="Sodium/calcium exchanger membrane region" evidence="19">
    <location>
        <begin position="378"/>
        <end position="530"/>
    </location>
</feature>
<dbReference type="InterPro" id="IPR044880">
    <property type="entry name" value="NCX_ion-bd_dom_sf"/>
</dbReference>
<keyword evidence="11" id="KW-0630">Potassium</keyword>
<dbReference type="GO" id="GO:0015293">
    <property type="term" value="F:symporter activity"/>
    <property type="evidence" value="ECO:0007669"/>
    <property type="project" value="UniProtKB-KW"/>
</dbReference>
<dbReference type="PANTHER" id="PTHR10846:SF2">
    <property type="entry name" value="RE48874P"/>
    <property type="match status" value="1"/>
</dbReference>
<dbReference type="EMBL" id="GITU01005029">
    <property type="protein sequence ID" value="MBC1173732.1"/>
    <property type="molecule type" value="Transcribed_RNA"/>
</dbReference>
<keyword evidence="4" id="KW-0050">Antiport</keyword>
<feature type="transmembrane region" description="Helical" evidence="17">
    <location>
        <begin position="484"/>
        <end position="506"/>
    </location>
</feature>
<keyword evidence="6" id="KW-0109">Calcium transport</keyword>
<feature type="transmembrane region" description="Helical" evidence="17">
    <location>
        <begin position="185"/>
        <end position="207"/>
    </location>
</feature>
<dbReference type="VEuPathDB" id="VectorBase:LLONM1_006379"/>
<comment type="similarity">
    <text evidence="2">Belongs to the Ca(2+):cation antiporter (CaCA) (TC 2.A.19) family. SLC24A subfamily.</text>
</comment>
<evidence type="ECO:0000256" key="11">
    <source>
        <dbReference type="ARBA" id="ARBA00022958"/>
    </source>
</evidence>
<evidence type="ECO:0000256" key="10">
    <source>
        <dbReference type="ARBA" id="ARBA00022847"/>
    </source>
</evidence>
<protein>
    <submittedName>
        <fullName evidence="20">Putative k+-dependent ca2+/na+ exchanger nckx1</fullName>
    </submittedName>
</protein>
<keyword evidence="15 17" id="KW-0472">Membrane</keyword>
<evidence type="ECO:0000256" key="12">
    <source>
        <dbReference type="ARBA" id="ARBA00022989"/>
    </source>
</evidence>
<evidence type="ECO:0000256" key="2">
    <source>
        <dbReference type="ARBA" id="ARBA00005364"/>
    </source>
</evidence>
<name>A0A7G3AI51_LUTLO</name>
<dbReference type="GO" id="GO:0008273">
    <property type="term" value="F:calcium, potassium:sodium antiporter activity"/>
    <property type="evidence" value="ECO:0007669"/>
    <property type="project" value="TreeGrafter"/>
</dbReference>
<evidence type="ECO:0000256" key="6">
    <source>
        <dbReference type="ARBA" id="ARBA00022568"/>
    </source>
</evidence>
<keyword evidence="14" id="KW-0406">Ion transport</keyword>
<keyword evidence="8 18" id="KW-0732">Signal</keyword>
<comment type="subcellular location">
    <subcellularLocation>
        <location evidence="1">Membrane</location>
        <topology evidence="1">Multi-pass membrane protein</topology>
    </subcellularLocation>
</comment>
<feature type="transmembrane region" description="Helical" evidence="17">
    <location>
        <begin position="116"/>
        <end position="134"/>
    </location>
</feature>
<evidence type="ECO:0000256" key="8">
    <source>
        <dbReference type="ARBA" id="ARBA00022729"/>
    </source>
</evidence>
<dbReference type="Gene3D" id="1.20.1420.30">
    <property type="entry name" value="NCX, central ion-binding region"/>
    <property type="match status" value="2"/>
</dbReference>
<evidence type="ECO:0000256" key="17">
    <source>
        <dbReference type="SAM" id="Phobius"/>
    </source>
</evidence>
<dbReference type="GO" id="GO:0005262">
    <property type="term" value="F:calcium channel activity"/>
    <property type="evidence" value="ECO:0007669"/>
    <property type="project" value="TreeGrafter"/>
</dbReference>
<evidence type="ECO:0000256" key="9">
    <source>
        <dbReference type="ARBA" id="ARBA00022837"/>
    </source>
</evidence>
<evidence type="ECO:0000256" key="14">
    <source>
        <dbReference type="ARBA" id="ARBA00023065"/>
    </source>
</evidence>
<keyword evidence="16" id="KW-0739">Sodium transport</keyword>
<evidence type="ECO:0000256" key="16">
    <source>
        <dbReference type="ARBA" id="ARBA00023201"/>
    </source>
</evidence>
<evidence type="ECO:0000256" key="1">
    <source>
        <dbReference type="ARBA" id="ARBA00004141"/>
    </source>
</evidence>
<evidence type="ECO:0000256" key="3">
    <source>
        <dbReference type="ARBA" id="ARBA00022448"/>
    </source>
</evidence>
<feature type="transmembrane region" description="Helical" evidence="17">
    <location>
        <begin position="244"/>
        <end position="263"/>
    </location>
</feature>
<dbReference type="PANTHER" id="PTHR10846">
    <property type="entry name" value="SODIUM/POTASSIUM/CALCIUM EXCHANGER"/>
    <property type="match status" value="1"/>
</dbReference>
<evidence type="ECO:0000256" key="15">
    <source>
        <dbReference type="ARBA" id="ARBA00023136"/>
    </source>
</evidence>
<evidence type="ECO:0000256" key="7">
    <source>
        <dbReference type="ARBA" id="ARBA00022692"/>
    </source>
</evidence>
<dbReference type="InterPro" id="IPR004837">
    <property type="entry name" value="NaCa_Exmemb"/>
</dbReference>
<evidence type="ECO:0000256" key="5">
    <source>
        <dbReference type="ARBA" id="ARBA00022538"/>
    </source>
</evidence>
<keyword evidence="5" id="KW-0633">Potassium transport</keyword>
<dbReference type="AlphaFoldDB" id="A0A7G3AI51"/>
<feature type="chain" id="PRO_5028937585" evidence="18">
    <location>
        <begin position="34"/>
        <end position="544"/>
    </location>
</feature>
<dbReference type="Pfam" id="PF01699">
    <property type="entry name" value="Na_Ca_ex"/>
    <property type="match status" value="2"/>
</dbReference>
<feature type="transmembrane region" description="Helical" evidence="17">
    <location>
        <begin position="379"/>
        <end position="406"/>
    </location>
</feature>
<keyword evidence="10" id="KW-0769">Symport</keyword>
<evidence type="ECO:0000259" key="19">
    <source>
        <dbReference type="Pfam" id="PF01699"/>
    </source>
</evidence>
<keyword evidence="12 17" id="KW-1133">Transmembrane helix</keyword>
<accession>A0A7G3AI51</accession>
<feature type="transmembrane region" description="Helical" evidence="17">
    <location>
        <begin position="219"/>
        <end position="238"/>
    </location>
</feature>
<reference evidence="20" key="1">
    <citation type="journal article" date="2020" name="BMC">
        <title>Leishmania infection induces a limited differential gene expression in the sand fly midgut.</title>
        <authorList>
            <person name="Coutinho-Abreu I.V."/>
            <person name="Serafim T.D."/>
            <person name="Meneses C."/>
            <person name="Kamhawi S."/>
            <person name="Oliveira F."/>
            <person name="Valenzuela J.G."/>
        </authorList>
    </citation>
    <scope>NUCLEOTIDE SEQUENCE</scope>
    <source>
        <strain evidence="20">Jacobina</strain>
        <tissue evidence="20">Midgut</tissue>
    </source>
</reference>
<dbReference type="GO" id="GO:0006874">
    <property type="term" value="P:intracellular calcium ion homeostasis"/>
    <property type="evidence" value="ECO:0007669"/>
    <property type="project" value="TreeGrafter"/>
</dbReference>
<feature type="domain" description="Sodium/calcium exchanger membrane region" evidence="19">
    <location>
        <begin position="120"/>
        <end position="262"/>
    </location>
</feature>
<dbReference type="InterPro" id="IPR004481">
    <property type="entry name" value="K/Na/Ca-exchanger"/>
</dbReference>
<evidence type="ECO:0000313" key="20">
    <source>
        <dbReference type="EMBL" id="MBC1173732.1"/>
    </source>
</evidence>
<organism evidence="20">
    <name type="scientific">Lutzomyia longipalpis</name>
    <name type="common">Sand fly</name>
    <dbReference type="NCBI Taxonomy" id="7200"/>
    <lineage>
        <taxon>Eukaryota</taxon>
        <taxon>Metazoa</taxon>
        <taxon>Ecdysozoa</taxon>
        <taxon>Arthropoda</taxon>
        <taxon>Hexapoda</taxon>
        <taxon>Insecta</taxon>
        <taxon>Pterygota</taxon>
        <taxon>Neoptera</taxon>
        <taxon>Endopterygota</taxon>
        <taxon>Diptera</taxon>
        <taxon>Nematocera</taxon>
        <taxon>Psychodoidea</taxon>
        <taxon>Psychodidae</taxon>
        <taxon>Lutzomyia</taxon>
        <taxon>Lutzomyia</taxon>
    </lineage>
</organism>
<dbReference type="FunFam" id="1.20.1420.30:FF:000009">
    <property type="entry name" value="sodium/potassium/calcium exchanger 5 isoform X2"/>
    <property type="match status" value="1"/>
</dbReference>
<keyword evidence="7 17" id="KW-0812">Transmembrane</keyword>
<dbReference type="GO" id="GO:0005886">
    <property type="term" value="C:plasma membrane"/>
    <property type="evidence" value="ECO:0007669"/>
    <property type="project" value="TreeGrafter"/>
</dbReference>
<dbReference type="NCBIfam" id="TIGR00367">
    <property type="entry name" value="calcium/sodium antiporter"/>
    <property type="match status" value="1"/>
</dbReference>
<feature type="transmembrane region" description="Helical" evidence="17">
    <location>
        <begin position="412"/>
        <end position="434"/>
    </location>
</feature>
<sequence>MGFSIIPFCIISSIICACFASAALNGATDTALAHDIHTTTTTQSHPILRYFYDPHMTLEERLSIERETWHWYPWKRMQLRTGVNGSLEEETCEAPSSIDDFPEDLFTQTQRLQGGILLHFLATIYFFTFLAIVVDDYFLPSVECICVQLKISKDVAAATFMATATTMPEFFTNCLATFLTKSDMGLGTIIGSMLFNTLGVAALASLAAKKAVQLDWWPLVRDSLLYCINIGLLTIIVWDGEISWAESMVLFIFYFLYFAILFLDKRIARIVKFIIEEKLHCCAKRASHDLEQESSEKASEAASVEEYSVTQSSSGVSKEVDKISMGNHEELKESGKRLWKIPRDASAIQTIWWFYSWPINFILSICVPNPRTHARFYPITFLMCIILIGANSYMIYFMISIIGHTFSIPESVMGLTFVAAGGCLPEAISCIITIRSGEGGMGVSNALGANSLAILLSLGLPWFIRNTVERHLGLAASINIHSYGIEITIVSLLLAVGVLFVVIALGHYELKRNVGFCLFAIYLVFITFAILVEMDVFFPSGNTC</sequence>
<feature type="signal peptide" evidence="18">
    <location>
        <begin position="1"/>
        <end position="33"/>
    </location>
</feature>
<keyword evidence="9" id="KW-0106">Calcium</keyword>
<proteinExistence type="inferred from homology"/>
<evidence type="ECO:0000256" key="18">
    <source>
        <dbReference type="SAM" id="SignalP"/>
    </source>
</evidence>
<evidence type="ECO:0000256" key="13">
    <source>
        <dbReference type="ARBA" id="ARBA00023053"/>
    </source>
</evidence>